<reference evidence="3 4" key="1">
    <citation type="submission" date="2017-03" db="EMBL/GenBank/DDBJ databases">
        <authorList>
            <person name="Afonso C.L."/>
            <person name="Miller P.J."/>
            <person name="Scott M.A."/>
            <person name="Spackman E."/>
            <person name="Goraichik I."/>
            <person name="Dimitrov K.M."/>
            <person name="Suarez D.L."/>
            <person name="Swayne D.E."/>
        </authorList>
    </citation>
    <scope>NUCLEOTIDE SEQUENCE [LARGE SCALE GENOMIC DNA]</scope>
    <source>
        <strain evidence="3 4">CECT 7691</strain>
    </source>
</reference>
<dbReference type="InterPro" id="IPR002347">
    <property type="entry name" value="SDR_fam"/>
</dbReference>
<dbReference type="InterPro" id="IPR020904">
    <property type="entry name" value="Sc_DH/Rdtase_CS"/>
</dbReference>
<keyword evidence="2 3" id="KW-0560">Oxidoreductase</keyword>
<evidence type="ECO:0000256" key="1">
    <source>
        <dbReference type="ARBA" id="ARBA00006484"/>
    </source>
</evidence>
<dbReference type="EC" id="1.1.1.100" evidence="3"/>
<protein>
    <submittedName>
        <fullName evidence="3">3-oxoacyl-[acyl-carrier-protein] reductase FabG</fullName>
        <ecNumber evidence="3">1.1.1.100</ecNumber>
    </submittedName>
</protein>
<dbReference type="EMBL" id="FWFR01000003">
    <property type="protein sequence ID" value="SLN72263.1"/>
    <property type="molecule type" value="Genomic_DNA"/>
</dbReference>
<dbReference type="PROSITE" id="PS00061">
    <property type="entry name" value="ADH_SHORT"/>
    <property type="match status" value="1"/>
</dbReference>
<dbReference type="Gene3D" id="3.40.50.720">
    <property type="entry name" value="NAD(P)-binding Rossmann-like Domain"/>
    <property type="match status" value="1"/>
</dbReference>
<comment type="similarity">
    <text evidence="1">Belongs to the short-chain dehydrogenases/reductases (SDR) family.</text>
</comment>
<dbReference type="RefSeq" id="WP_085884790.1">
    <property type="nucleotide sequence ID" value="NZ_FWFR01000003.1"/>
</dbReference>
<dbReference type="GO" id="GO:0004316">
    <property type="term" value="F:3-oxoacyl-[acyl-carrier-protein] reductase (NADPH) activity"/>
    <property type="evidence" value="ECO:0007669"/>
    <property type="project" value="UniProtKB-EC"/>
</dbReference>
<dbReference type="AlphaFoldDB" id="A0A1Y5TTH4"/>
<proteinExistence type="inferred from homology"/>
<dbReference type="PRINTS" id="PR00081">
    <property type="entry name" value="GDHRDH"/>
</dbReference>
<dbReference type="Proteomes" id="UP000193200">
    <property type="component" value="Unassembled WGS sequence"/>
</dbReference>
<gene>
    <name evidence="3" type="primary">fabG_17</name>
    <name evidence="3" type="ORF">OCH7691_03445</name>
</gene>
<keyword evidence="4" id="KW-1185">Reference proteome</keyword>
<dbReference type="CDD" id="cd05233">
    <property type="entry name" value="SDR_c"/>
    <property type="match status" value="1"/>
</dbReference>
<evidence type="ECO:0000256" key="2">
    <source>
        <dbReference type="ARBA" id="ARBA00023002"/>
    </source>
</evidence>
<dbReference type="FunFam" id="3.40.50.720:FF:000084">
    <property type="entry name" value="Short-chain dehydrogenase reductase"/>
    <property type="match status" value="1"/>
</dbReference>
<dbReference type="PANTHER" id="PTHR43639">
    <property type="entry name" value="OXIDOREDUCTASE, SHORT-CHAIN DEHYDROGENASE/REDUCTASE FAMILY (AFU_ORTHOLOGUE AFUA_5G02870)"/>
    <property type="match status" value="1"/>
</dbReference>
<dbReference type="PRINTS" id="PR00080">
    <property type="entry name" value="SDRFAMILY"/>
</dbReference>
<dbReference type="SUPFAM" id="SSF51735">
    <property type="entry name" value="NAD(P)-binding Rossmann-fold domains"/>
    <property type="match status" value="1"/>
</dbReference>
<dbReference type="InterPro" id="IPR036291">
    <property type="entry name" value="NAD(P)-bd_dom_sf"/>
</dbReference>
<sequence>MIGDPKKIAVVTGGSAGLGEAMVKALRRDGFMVVAVARRPERLRRIQDDGIETMVCDVSRQAEVRATASNILERFGRVDVLVNNAGVIRSGYLAEMTEEAIRYQFDVNVIGTINCTQAFADALSKSRGSIINLSSALAKRPLLASSVYSATKGAIESFTRAMAIELGTKGIRVNAVAPGLVRSEIYFADGMTREQYEVALGEFASKYVLGRTGEPQDVVELVAFLASDKAGWITGTVIPVDSGYSNIGFRQD</sequence>
<dbReference type="InParanoid" id="A0A1Y5TTH4"/>
<evidence type="ECO:0000313" key="4">
    <source>
        <dbReference type="Proteomes" id="UP000193200"/>
    </source>
</evidence>
<dbReference type="Pfam" id="PF13561">
    <property type="entry name" value="adh_short_C2"/>
    <property type="match status" value="1"/>
</dbReference>
<accession>A0A1Y5TTH4</accession>
<name>A0A1Y5TTH4_9PROT</name>
<organism evidence="3 4">
    <name type="scientific">Oceanibacterium hippocampi</name>
    <dbReference type="NCBI Taxonomy" id="745714"/>
    <lineage>
        <taxon>Bacteria</taxon>
        <taxon>Pseudomonadati</taxon>
        <taxon>Pseudomonadota</taxon>
        <taxon>Alphaproteobacteria</taxon>
        <taxon>Sneathiellales</taxon>
        <taxon>Sneathiellaceae</taxon>
        <taxon>Oceanibacterium</taxon>
    </lineage>
</organism>
<dbReference type="OrthoDB" id="9803333at2"/>
<evidence type="ECO:0000313" key="3">
    <source>
        <dbReference type="EMBL" id="SLN72263.1"/>
    </source>
</evidence>
<dbReference type="PANTHER" id="PTHR43639:SF1">
    <property type="entry name" value="SHORT-CHAIN DEHYDROGENASE_REDUCTASE FAMILY PROTEIN"/>
    <property type="match status" value="1"/>
</dbReference>